<feature type="region of interest" description="Disordered" evidence="1">
    <location>
        <begin position="54"/>
        <end position="78"/>
    </location>
</feature>
<dbReference type="Ensembl" id="ENSAPOT00000009464.1">
    <property type="protein sequence ID" value="ENSAPOP00000024161.1"/>
    <property type="gene ID" value="ENSAPOG00000006785.1"/>
</dbReference>
<evidence type="ECO:0000313" key="3">
    <source>
        <dbReference type="Ensembl" id="ENSAPOP00000024161.1"/>
    </source>
</evidence>
<dbReference type="GeneTree" id="ENSGT00950000182837"/>
<dbReference type="PANTHER" id="PTHR11824">
    <property type="entry name" value="VOLTAGE-DEPENDENT CALCIUM CHANNEL BETA SUBUNIT"/>
    <property type="match status" value="1"/>
</dbReference>
<dbReference type="InterPro" id="IPR046937">
    <property type="entry name" value="CAB1-4_N_A-dom"/>
</dbReference>
<dbReference type="AlphaFoldDB" id="A0A3Q1G0M4"/>
<dbReference type="InterPro" id="IPR036028">
    <property type="entry name" value="SH3-like_dom_sf"/>
</dbReference>
<reference evidence="3" key="2">
    <citation type="submission" date="2025-09" db="UniProtKB">
        <authorList>
            <consortium name="Ensembl"/>
        </authorList>
    </citation>
    <scope>IDENTIFICATION</scope>
</reference>
<evidence type="ECO:0000313" key="4">
    <source>
        <dbReference type="Proteomes" id="UP000257200"/>
    </source>
</evidence>
<feature type="domain" description="Voltage-dependent L-type calcium channel subunit beta-1-4 N-terminal A" evidence="2">
    <location>
        <begin position="49"/>
        <end position="90"/>
    </location>
</feature>
<evidence type="ECO:0000256" key="1">
    <source>
        <dbReference type="SAM" id="MobiDB-lite"/>
    </source>
</evidence>
<evidence type="ECO:0000259" key="2">
    <source>
        <dbReference type="Pfam" id="PF12052"/>
    </source>
</evidence>
<dbReference type="Proteomes" id="UP000257200">
    <property type="component" value="Unplaced"/>
</dbReference>
<dbReference type="Pfam" id="PF12052">
    <property type="entry name" value="VGCC_beta4Aa_N"/>
    <property type="match status" value="1"/>
</dbReference>
<reference evidence="3" key="1">
    <citation type="submission" date="2025-08" db="UniProtKB">
        <authorList>
            <consortium name="Ensembl"/>
        </authorList>
    </citation>
    <scope>IDENTIFICATION</scope>
</reference>
<organism evidence="3 4">
    <name type="scientific">Acanthochromis polyacanthus</name>
    <name type="common">spiny chromis</name>
    <dbReference type="NCBI Taxonomy" id="80966"/>
    <lineage>
        <taxon>Eukaryota</taxon>
        <taxon>Metazoa</taxon>
        <taxon>Chordata</taxon>
        <taxon>Craniata</taxon>
        <taxon>Vertebrata</taxon>
        <taxon>Euteleostomi</taxon>
        <taxon>Actinopterygii</taxon>
        <taxon>Neopterygii</taxon>
        <taxon>Teleostei</taxon>
        <taxon>Neoteleostei</taxon>
        <taxon>Acanthomorphata</taxon>
        <taxon>Ovalentaria</taxon>
        <taxon>Pomacentridae</taxon>
        <taxon>Acanthochromis</taxon>
    </lineage>
</organism>
<dbReference type="FunFam" id="2.30.30.40:FF:000288">
    <property type="entry name" value="Calcium channel, voltage-dependent, beta 3b"/>
    <property type="match status" value="1"/>
</dbReference>
<dbReference type="Gene3D" id="2.30.30.40">
    <property type="entry name" value="SH3 Domains"/>
    <property type="match status" value="1"/>
</dbReference>
<dbReference type="SUPFAM" id="SSF50044">
    <property type="entry name" value="SH3-domain"/>
    <property type="match status" value="1"/>
</dbReference>
<accession>A0A3Q1G0M4</accession>
<proteinExistence type="predicted"/>
<protein>
    <submittedName>
        <fullName evidence="3">Calcium channel, voltage-dependent, beta 3b</fullName>
    </submittedName>
</protein>
<sequence length="176" mass="19718">HIRHIYIFIAKIHVLNVKYTNSATRCYGGCSSSLTGLPHSFLSSVFCQGSADSYTSRPSDSDLSLEEDQEASRREAERQAQLQLERAKSKPVAFAVKTNVSYCGALDEDCPVQGAAINFETKDFLHIKEKYSNDWWIGRLVKEGADITFIPSPVKLEAMRIKQEQKAAARSEVMQL</sequence>
<keyword evidence="4" id="KW-1185">Reference proteome</keyword>
<name>A0A3Q1G0M4_9TELE</name>